<evidence type="ECO:0000256" key="1">
    <source>
        <dbReference type="SAM" id="Phobius"/>
    </source>
</evidence>
<keyword evidence="1" id="KW-0472">Membrane</keyword>
<feature type="transmembrane region" description="Helical" evidence="1">
    <location>
        <begin position="142"/>
        <end position="161"/>
    </location>
</feature>
<protein>
    <recommendedName>
        <fullName evidence="4">MARVEL domain-containing protein</fullName>
    </recommendedName>
</protein>
<dbReference type="EMBL" id="NESQ01000125">
    <property type="protein sequence ID" value="PUU78262.1"/>
    <property type="molecule type" value="Genomic_DNA"/>
</dbReference>
<feature type="transmembrane region" description="Helical" evidence="1">
    <location>
        <begin position="71"/>
        <end position="88"/>
    </location>
</feature>
<sequence length="219" mass="24103">MLANGDTRWAGFYIVATSIGLAIFSTVTAGIAIAETTLTVNILAATTLTLSLITLIHSLTDIFLFKKSHLNPVYAVSLYSIIFTFWLIQTSWELVEVVYADNGSYYDYYGGMFGCSIGDTQYYPWAEGFDVKCPLPKGRFGVSWFIVILYVIEIVFASQVLKKDQKRKLVKLIDERILALGRSGTGGVARTSGGESVYEEFAKESAIISEKAMGSHGEV</sequence>
<gene>
    <name evidence="2" type="ORF">B9Z19DRAFT_983888</name>
</gene>
<feature type="transmembrane region" description="Helical" evidence="1">
    <location>
        <begin position="40"/>
        <end position="59"/>
    </location>
</feature>
<keyword evidence="1" id="KW-1133">Transmembrane helix</keyword>
<keyword evidence="1" id="KW-0812">Transmembrane</keyword>
<comment type="caution">
    <text evidence="2">The sequence shown here is derived from an EMBL/GenBank/DDBJ whole genome shotgun (WGS) entry which is preliminary data.</text>
</comment>
<organism evidence="2 3">
    <name type="scientific">Tuber borchii</name>
    <name type="common">White truffle</name>
    <dbReference type="NCBI Taxonomy" id="42251"/>
    <lineage>
        <taxon>Eukaryota</taxon>
        <taxon>Fungi</taxon>
        <taxon>Dikarya</taxon>
        <taxon>Ascomycota</taxon>
        <taxon>Pezizomycotina</taxon>
        <taxon>Pezizomycetes</taxon>
        <taxon>Pezizales</taxon>
        <taxon>Tuberaceae</taxon>
        <taxon>Tuber</taxon>
    </lineage>
</organism>
<accession>A0A2T6ZRZ8</accession>
<evidence type="ECO:0008006" key="4">
    <source>
        <dbReference type="Google" id="ProtNLM"/>
    </source>
</evidence>
<dbReference type="Proteomes" id="UP000244722">
    <property type="component" value="Unassembled WGS sequence"/>
</dbReference>
<dbReference type="OrthoDB" id="5389037at2759"/>
<keyword evidence="3" id="KW-1185">Reference proteome</keyword>
<dbReference type="AlphaFoldDB" id="A0A2T6ZRZ8"/>
<name>A0A2T6ZRZ8_TUBBO</name>
<reference evidence="2 3" key="1">
    <citation type="submission" date="2017-04" db="EMBL/GenBank/DDBJ databases">
        <title>Draft genome sequence of Tuber borchii Vittad., a whitish edible truffle.</title>
        <authorList>
            <consortium name="DOE Joint Genome Institute"/>
            <person name="Murat C."/>
            <person name="Kuo A."/>
            <person name="Barry K.W."/>
            <person name="Clum A."/>
            <person name="Dockter R.B."/>
            <person name="Fauchery L."/>
            <person name="Iotti M."/>
            <person name="Kohler A."/>
            <person name="Labutti K."/>
            <person name="Lindquist E.A."/>
            <person name="Lipzen A."/>
            <person name="Ohm R.A."/>
            <person name="Wang M."/>
            <person name="Grigoriev I.V."/>
            <person name="Zambonelli A."/>
            <person name="Martin F.M."/>
        </authorList>
    </citation>
    <scope>NUCLEOTIDE SEQUENCE [LARGE SCALE GENOMIC DNA]</scope>
    <source>
        <strain evidence="2 3">Tbo3840</strain>
    </source>
</reference>
<evidence type="ECO:0000313" key="3">
    <source>
        <dbReference type="Proteomes" id="UP000244722"/>
    </source>
</evidence>
<proteinExistence type="predicted"/>
<feature type="transmembrane region" description="Helical" evidence="1">
    <location>
        <begin position="12"/>
        <end position="34"/>
    </location>
</feature>
<evidence type="ECO:0000313" key="2">
    <source>
        <dbReference type="EMBL" id="PUU78262.1"/>
    </source>
</evidence>